<reference evidence="2 3" key="1">
    <citation type="journal article" date="2019" name="Sci. Rep.">
        <title>Sulfobacillus thermotolerans: new insights into resistance and metabolic capacities of acidophilic chemolithotrophs.</title>
        <authorList>
            <person name="Panyushkina A.E."/>
            <person name="Babenko V.V."/>
            <person name="Nikitina A.S."/>
            <person name="Selezneva O.V."/>
            <person name="Tsaplina I.A."/>
            <person name="Letarova M.A."/>
            <person name="Kostryukova E.S."/>
            <person name="Letarov A.V."/>
        </authorList>
    </citation>
    <scope>NUCLEOTIDE SEQUENCE [LARGE SCALE GENOMIC DNA]</scope>
    <source>
        <strain evidence="2 3">Kr1</strain>
    </source>
</reference>
<keyword evidence="3" id="KW-1185">Reference proteome</keyword>
<name>A0ABM6RQI2_9FIRM</name>
<evidence type="ECO:0000313" key="3">
    <source>
        <dbReference type="Proteomes" id="UP000325292"/>
    </source>
</evidence>
<protein>
    <recommendedName>
        <fullName evidence="1">PilZ domain-containing protein</fullName>
    </recommendedName>
</protein>
<accession>A0ABM6RQI2</accession>
<organism evidence="2 3">
    <name type="scientific">Sulfobacillus thermotolerans</name>
    <dbReference type="NCBI Taxonomy" id="338644"/>
    <lineage>
        <taxon>Bacteria</taxon>
        <taxon>Bacillati</taxon>
        <taxon>Bacillota</taxon>
        <taxon>Clostridia</taxon>
        <taxon>Eubacteriales</taxon>
        <taxon>Clostridiales Family XVII. Incertae Sedis</taxon>
        <taxon>Sulfobacillus</taxon>
    </lineage>
</organism>
<dbReference type="InterPro" id="IPR009875">
    <property type="entry name" value="PilZ_domain"/>
</dbReference>
<proteinExistence type="predicted"/>
<dbReference type="Proteomes" id="UP000325292">
    <property type="component" value="Chromosome"/>
</dbReference>
<evidence type="ECO:0000259" key="1">
    <source>
        <dbReference type="Pfam" id="PF07238"/>
    </source>
</evidence>
<gene>
    <name evidence="2" type="ORF">BXT84_06400</name>
</gene>
<dbReference type="Pfam" id="PF07238">
    <property type="entry name" value="PilZ"/>
    <property type="match status" value="1"/>
</dbReference>
<evidence type="ECO:0000313" key="2">
    <source>
        <dbReference type="EMBL" id="AUW93619.1"/>
    </source>
</evidence>
<feature type="domain" description="PilZ" evidence="1">
    <location>
        <begin position="117"/>
        <end position="203"/>
    </location>
</feature>
<dbReference type="EMBL" id="CP019454">
    <property type="protein sequence ID" value="AUW93619.1"/>
    <property type="molecule type" value="Genomic_DNA"/>
</dbReference>
<sequence length="237" mass="27506">MVVWGKKSVSSKAPSPGIADALKPPLQSFVSLQTLDEPQAQTWTSRLIRRDGVYDYLDALRDRRGDVVQGWSLQGQPMRLYWGQDRYLWQYKVQIIMVLDPLPAMQVTYLEPPVRTNRRREWRSEDHGYHMRGRVQVCEDVGPVEISAWTTVSRDFSYSGIRFFSPMVLPIGSHVTTQWQWDQPGEFQGRLQIVRLDTGRAQYREAEGVNVVGLWDPALEGEQANAWQAFCLHHRYR</sequence>